<sequence>MIEPIQFIPIASVLCLGIFVQSAAGFAAGLVAIPALMWLGNPIPEAQTALLIATIPQNLWGLWTFRGSVELSTVAWPGLTRIAFVPIGLAGLQMLETYSFETLRQIVGGAVLIATITIILFHPTPKAKLHPIWACFVFPLSGFLQGFVGMGGPPIVFWVHAHDWDTRRSRAFLFSVFMISLFPALGFLYARFGVRIVEPALMAIATTPLLLLSSFVGLKVGTWLGRDRLRTVTLGLLLVIGLSGLVA</sequence>
<name>A0A5C6DIS0_9BACT</name>
<dbReference type="RefSeq" id="WP_146602021.1">
    <property type="nucleotide sequence ID" value="NZ_SJPY01000008.1"/>
</dbReference>
<keyword evidence="4 8" id="KW-1003">Cell membrane</keyword>
<organism evidence="9 10">
    <name type="scientific">Novipirellula aureliae</name>
    <dbReference type="NCBI Taxonomy" id="2527966"/>
    <lineage>
        <taxon>Bacteria</taxon>
        <taxon>Pseudomonadati</taxon>
        <taxon>Planctomycetota</taxon>
        <taxon>Planctomycetia</taxon>
        <taxon>Pirellulales</taxon>
        <taxon>Pirellulaceae</taxon>
        <taxon>Novipirellula</taxon>
    </lineage>
</organism>
<reference evidence="9 10" key="1">
    <citation type="submission" date="2019-02" db="EMBL/GenBank/DDBJ databases">
        <title>Deep-cultivation of Planctomycetes and their phenomic and genomic characterization uncovers novel biology.</title>
        <authorList>
            <person name="Wiegand S."/>
            <person name="Jogler M."/>
            <person name="Boedeker C."/>
            <person name="Pinto D."/>
            <person name="Vollmers J."/>
            <person name="Rivas-Marin E."/>
            <person name="Kohn T."/>
            <person name="Peeters S.H."/>
            <person name="Heuer A."/>
            <person name="Rast P."/>
            <person name="Oberbeckmann S."/>
            <person name="Bunk B."/>
            <person name="Jeske O."/>
            <person name="Meyerdierks A."/>
            <person name="Storesund J.E."/>
            <person name="Kallscheuer N."/>
            <person name="Luecker S."/>
            <person name="Lage O.M."/>
            <person name="Pohl T."/>
            <person name="Merkel B.J."/>
            <person name="Hornburger P."/>
            <person name="Mueller R.-W."/>
            <person name="Bruemmer F."/>
            <person name="Labrenz M."/>
            <person name="Spormann A.M."/>
            <person name="Op Den Camp H."/>
            <person name="Overmann J."/>
            <person name="Amann R."/>
            <person name="Jetten M.S.M."/>
            <person name="Mascher T."/>
            <person name="Medema M.H."/>
            <person name="Devos D.P."/>
            <person name="Kaster A.-K."/>
            <person name="Ovreas L."/>
            <person name="Rohde M."/>
            <person name="Galperin M.Y."/>
            <person name="Jogler C."/>
        </authorList>
    </citation>
    <scope>NUCLEOTIDE SEQUENCE [LARGE SCALE GENOMIC DNA]</scope>
    <source>
        <strain evidence="9 10">Q31b</strain>
    </source>
</reference>
<evidence type="ECO:0000313" key="10">
    <source>
        <dbReference type="Proteomes" id="UP000315471"/>
    </source>
</evidence>
<feature type="transmembrane region" description="Helical" evidence="8">
    <location>
        <begin position="106"/>
        <end position="124"/>
    </location>
</feature>
<dbReference type="OrthoDB" id="8478406at2"/>
<keyword evidence="6 8" id="KW-1133">Transmembrane helix</keyword>
<evidence type="ECO:0000256" key="6">
    <source>
        <dbReference type="ARBA" id="ARBA00022989"/>
    </source>
</evidence>
<dbReference type="PANTHER" id="PTHR30269:SF37">
    <property type="entry name" value="MEMBRANE TRANSPORTER PROTEIN"/>
    <property type="match status" value="1"/>
</dbReference>
<evidence type="ECO:0000256" key="8">
    <source>
        <dbReference type="RuleBase" id="RU363041"/>
    </source>
</evidence>
<dbReference type="InterPro" id="IPR002781">
    <property type="entry name" value="TM_pro_TauE-like"/>
</dbReference>
<protein>
    <recommendedName>
        <fullName evidence="8">Probable membrane transporter protein</fullName>
    </recommendedName>
</protein>
<feature type="transmembrane region" description="Helical" evidence="8">
    <location>
        <begin position="196"/>
        <end position="217"/>
    </location>
</feature>
<evidence type="ECO:0000256" key="3">
    <source>
        <dbReference type="ARBA" id="ARBA00022448"/>
    </source>
</evidence>
<dbReference type="Pfam" id="PF01925">
    <property type="entry name" value="TauE"/>
    <property type="match status" value="1"/>
</dbReference>
<evidence type="ECO:0000313" key="9">
    <source>
        <dbReference type="EMBL" id="TWU36608.1"/>
    </source>
</evidence>
<evidence type="ECO:0000256" key="2">
    <source>
        <dbReference type="ARBA" id="ARBA00009142"/>
    </source>
</evidence>
<comment type="subcellular location">
    <subcellularLocation>
        <location evidence="1 8">Cell membrane</location>
        <topology evidence="1 8">Multi-pass membrane protein</topology>
    </subcellularLocation>
</comment>
<keyword evidence="3" id="KW-0813">Transport</keyword>
<keyword evidence="5 8" id="KW-0812">Transmembrane</keyword>
<evidence type="ECO:0000256" key="4">
    <source>
        <dbReference type="ARBA" id="ARBA00022475"/>
    </source>
</evidence>
<dbReference type="PANTHER" id="PTHR30269">
    <property type="entry name" value="TRANSMEMBRANE PROTEIN YFCA"/>
    <property type="match status" value="1"/>
</dbReference>
<evidence type="ECO:0000256" key="5">
    <source>
        <dbReference type="ARBA" id="ARBA00022692"/>
    </source>
</evidence>
<dbReference type="InterPro" id="IPR052017">
    <property type="entry name" value="TSUP"/>
</dbReference>
<accession>A0A5C6DIS0</accession>
<feature type="transmembrane region" description="Helical" evidence="8">
    <location>
        <begin position="136"/>
        <end position="159"/>
    </location>
</feature>
<evidence type="ECO:0000256" key="1">
    <source>
        <dbReference type="ARBA" id="ARBA00004651"/>
    </source>
</evidence>
<feature type="transmembrane region" description="Helical" evidence="8">
    <location>
        <begin position="171"/>
        <end position="190"/>
    </location>
</feature>
<gene>
    <name evidence="9" type="ORF">Q31b_48890</name>
</gene>
<comment type="caution">
    <text evidence="9">The sequence shown here is derived from an EMBL/GenBank/DDBJ whole genome shotgun (WGS) entry which is preliminary data.</text>
</comment>
<comment type="similarity">
    <text evidence="2 8">Belongs to the 4-toluene sulfonate uptake permease (TSUP) (TC 2.A.102) family.</text>
</comment>
<dbReference type="GO" id="GO:0005886">
    <property type="term" value="C:plasma membrane"/>
    <property type="evidence" value="ECO:0007669"/>
    <property type="project" value="UniProtKB-SubCell"/>
</dbReference>
<evidence type="ECO:0000256" key="7">
    <source>
        <dbReference type="ARBA" id="ARBA00023136"/>
    </source>
</evidence>
<dbReference type="Proteomes" id="UP000315471">
    <property type="component" value="Unassembled WGS sequence"/>
</dbReference>
<feature type="transmembrane region" description="Helical" evidence="8">
    <location>
        <begin position="74"/>
        <end position="94"/>
    </location>
</feature>
<keyword evidence="7 8" id="KW-0472">Membrane</keyword>
<dbReference type="EMBL" id="SJPY01000008">
    <property type="protein sequence ID" value="TWU36608.1"/>
    <property type="molecule type" value="Genomic_DNA"/>
</dbReference>
<feature type="transmembrane region" description="Helical" evidence="8">
    <location>
        <begin position="7"/>
        <end position="33"/>
    </location>
</feature>
<feature type="transmembrane region" description="Helical" evidence="8">
    <location>
        <begin position="229"/>
        <end position="246"/>
    </location>
</feature>
<proteinExistence type="inferred from homology"/>
<dbReference type="AlphaFoldDB" id="A0A5C6DIS0"/>
<keyword evidence="10" id="KW-1185">Reference proteome</keyword>